<dbReference type="Gene3D" id="3.80.10.10">
    <property type="entry name" value="Ribonuclease Inhibitor"/>
    <property type="match status" value="1"/>
</dbReference>
<feature type="compositionally biased region" description="Low complexity" evidence="2">
    <location>
        <begin position="58"/>
        <end position="72"/>
    </location>
</feature>
<feature type="region of interest" description="Disordered" evidence="2">
    <location>
        <begin position="58"/>
        <end position="79"/>
    </location>
</feature>
<name>A0A8S1IUQ6_9CHLO</name>
<dbReference type="InterPro" id="IPR011050">
    <property type="entry name" value="Pectin_lyase_fold/virulence"/>
</dbReference>
<keyword evidence="5" id="KW-1185">Reference proteome</keyword>
<dbReference type="PANTHER" id="PTHR14695:SF4">
    <property type="entry name" value="PROTEIN NESSUN DORMA"/>
    <property type="match status" value="1"/>
</dbReference>
<dbReference type="EMBL" id="CAJHUC010000299">
    <property type="protein sequence ID" value="CAD7695042.1"/>
    <property type="molecule type" value="Genomic_DNA"/>
</dbReference>
<dbReference type="InterPro" id="IPR032675">
    <property type="entry name" value="LRR_dom_sf"/>
</dbReference>
<comment type="caution">
    <text evidence="4">The sequence shown here is derived from an EMBL/GenBank/DDBJ whole genome shotgun (WGS) entry which is preliminary data.</text>
</comment>
<comment type="subcellular location">
    <subcellularLocation>
        <location evidence="1">Cytoplasm</location>
        <location evidence="1">Cytoskeleton</location>
        <location evidence="1">Cilium axoneme</location>
    </subcellularLocation>
</comment>
<accession>A0A8S1IUQ6</accession>
<protein>
    <recommendedName>
        <fullName evidence="3">F-box domain-containing protein</fullName>
    </recommendedName>
</protein>
<dbReference type="AlphaFoldDB" id="A0A8S1IUQ6"/>
<dbReference type="SUPFAM" id="SSF51126">
    <property type="entry name" value="Pectin lyase-like"/>
    <property type="match status" value="1"/>
</dbReference>
<dbReference type="InterPro" id="IPR045140">
    <property type="entry name" value="SHCBP1-like"/>
</dbReference>
<feature type="domain" description="F-box" evidence="3">
    <location>
        <begin position="5"/>
        <end position="46"/>
    </location>
</feature>
<dbReference type="GO" id="GO:0005930">
    <property type="term" value="C:axoneme"/>
    <property type="evidence" value="ECO:0007669"/>
    <property type="project" value="UniProtKB-SubCell"/>
</dbReference>
<proteinExistence type="predicted"/>
<evidence type="ECO:0000259" key="3">
    <source>
        <dbReference type="Pfam" id="PF00646"/>
    </source>
</evidence>
<dbReference type="InterPro" id="IPR036047">
    <property type="entry name" value="F-box-like_dom_sf"/>
</dbReference>
<organism evidence="4 5">
    <name type="scientific">Ostreobium quekettii</name>
    <dbReference type="NCBI Taxonomy" id="121088"/>
    <lineage>
        <taxon>Eukaryota</taxon>
        <taxon>Viridiplantae</taxon>
        <taxon>Chlorophyta</taxon>
        <taxon>core chlorophytes</taxon>
        <taxon>Ulvophyceae</taxon>
        <taxon>TCBD clade</taxon>
        <taxon>Bryopsidales</taxon>
        <taxon>Ostreobineae</taxon>
        <taxon>Ostreobiaceae</taxon>
        <taxon>Ostreobium</taxon>
    </lineage>
</organism>
<evidence type="ECO:0000313" key="4">
    <source>
        <dbReference type="EMBL" id="CAD7695042.1"/>
    </source>
</evidence>
<dbReference type="InterPro" id="IPR001810">
    <property type="entry name" value="F-box_dom"/>
</dbReference>
<evidence type="ECO:0000256" key="1">
    <source>
        <dbReference type="ARBA" id="ARBA00004430"/>
    </source>
</evidence>
<feature type="region of interest" description="Disordered" evidence="2">
    <location>
        <begin position="268"/>
        <end position="290"/>
    </location>
</feature>
<reference evidence="4" key="1">
    <citation type="submission" date="2020-12" db="EMBL/GenBank/DDBJ databases">
        <authorList>
            <person name="Iha C."/>
        </authorList>
    </citation>
    <scope>NUCLEOTIDE SEQUENCE</scope>
</reference>
<dbReference type="OrthoDB" id="549243at2759"/>
<dbReference type="SUPFAM" id="SSF81383">
    <property type="entry name" value="F-box domain"/>
    <property type="match status" value="1"/>
</dbReference>
<dbReference type="Pfam" id="PF00646">
    <property type="entry name" value="F-box"/>
    <property type="match status" value="1"/>
</dbReference>
<evidence type="ECO:0000256" key="2">
    <source>
        <dbReference type="SAM" id="MobiDB-lite"/>
    </source>
</evidence>
<gene>
    <name evidence="4" type="ORF">OSTQU699_LOCUS403</name>
</gene>
<dbReference type="PANTHER" id="PTHR14695">
    <property type="entry name" value="SHC SH2-DOMAIN BINDING PROTEIN 1-RELATED"/>
    <property type="match status" value="1"/>
</dbReference>
<dbReference type="Proteomes" id="UP000708148">
    <property type="component" value="Unassembled WGS sequence"/>
</dbReference>
<sequence>MAHMLDLDDGCLRRIFLCLDPLPDRFSVAQACKRFHSISGSCSMWLRVQHKSASLVASGSSTSLGSRGSASTEPEREDKLHTTLQSAVAASRPGDTIVLDGGEPHCAKDVVVPWPLQIKGGGAAPEDTVLTCPKGADAALDVRASGRVANLTIHTCVGPCILHRAGHLRVETCQLKCDARGLEHLCAPLVTVASGNADAPCGPLRAGALTVSETRIEGGDKAVQCHGTGEVQGVRVAYHRSRPCTFWFGIDSNVPGCQQVVFGGAWGRKRHREPDTGAQQDGPKRSREVS</sequence>
<evidence type="ECO:0000313" key="5">
    <source>
        <dbReference type="Proteomes" id="UP000708148"/>
    </source>
</evidence>